<gene>
    <name evidence="2" type="ORF">GCM10023220_67080</name>
</gene>
<proteinExistence type="predicted"/>
<dbReference type="EMBL" id="BAABIG010000089">
    <property type="protein sequence ID" value="GAA4823944.1"/>
    <property type="molecule type" value="Genomic_DNA"/>
</dbReference>
<feature type="region of interest" description="Disordered" evidence="1">
    <location>
        <begin position="48"/>
        <end position="79"/>
    </location>
</feature>
<sequence length="134" mass="13985">MADAFEAMHALGTAFLFWLGLLALTTTLALYEHLAPLEAPSARLGASHPSSDLLGAGGSPRASQGPCGASLNHSSVNPERNPMISTAQWVTIRDLVAWLDHAAAQLAANTHPTWQDVIGRHALAVARAINGTAS</sequence>
<name>A0ABP9D038_9ACTN</name>
<dbReference type="Proteomes" id="UP001501265">
    <property type="component" value="Unassembled WGS sequence"/>
</dbReference>
<evidence type="ECO:0000313" key="2">
    <source>
        <dbReference type="EMBL" id="GAA4823944.1"/>
    </source>
</evidence>
<comment type="caution">
    <text evidence="2">The sequence shown here is derived from an EMBL/GenBank/DDBJ whole genome shotgun (WGS) entry which is preliminary data.</text>
</comment>
<reference evidence="3" key="1">
    <citation type="journal article" date="2019" name="Int. J. Syst. Evol. Microbiol.">
        <title>The Global Catalogue of Microorganisms (GCM) 10K type strain sequencing project: providing services to taxonomists for standard genome sequencing and annotation.</title>
        <authorList>
            <consortium name="The Broad Institute Genomics Platform"/>
            <consortium name="The Broad Institute Genome Sequencing Center for Infectious Disease"/>
            <person name="Wu L."/>
            <person name="Ma J."/>
        </authorList>
    </citation>
    <scope>NUCLEOTIDE SEQUENCE [LARGE SCALE GENOMIC DNA]</scope>
    <source>
        <strain evidence="3">JCM 18081</strain>
    </source>
</reference>
<dbReference type="RefSeq" id="WP_345624458.1">
    <property type="nucleotide sequence ID" value="NZ_BAABIG010000089.1"/>
</dbReference>
<organism evidence="2 3">
    <name type="scientific">Streptomyces ziwulingensis</name>
    <dbReference type="NCBI Taxonomy" id="1045501"/>
    <lineage>
        <taxon>Bacteria</taxon>
        <taxon>Bacillati</taxon>
        <taxon>Actinomycetota</taxon>
        <taxon>Actinomycetes</taxon>
        <taxon>Kitasatosporales</taxon>
        <taxon>Streptomycetaceae</taxon>
        <taxon>Streptomyces</taxon>
    </lineage>
</organism>
<accession>A0ABP9D038</accession>
<evidence type="ECO:0000256" key="1">
    <source>
        <dbReference type="SAM" id="MobiDB-lite"/>
    </source>
</evidence>
<keyword evidence="3" id="KW-1185">Reference proteome</keyword>
<protein>
    <submittedName>
        <fullName evidence="2">Uncharacterized protein</fullName>
    </submittedName>
</protein>
<evidence type="ECO:0000313" key="3">
    <source>
        <dbReference type="Proteomes" id="UP001501265"/>
    </source>
</evidence>